<feature type="transmembrane region" description="Helical" evidence="7">
    <location>
        <begin position="59"/>
        <end position="77"/>
    </location>
</feature>
<proteinExistence type="predicted"/>
<dbReference type="PANTHER" id="PTHR14969:SF62">
    <property type="entry name" value="DECAPRENYLPHOSPHORYL-5-PHOSPHORIBOSE PHOSPHATASE RV3807C-RELATED"/>
    <property type="match status" value="1"/>
</dbReference>
<keyword evidence="4" id="KW-0378">Hydrolase</keyword>
<dbReference type="InterPro" id="IPR036938">
    <property type="entry name" value="PAP2/HPO_sf"/>
</dbReference>
<sequence>MMQWLKKVDHSLFVWCNQRISNSVLDRLFGIITHMGGATFTIVCAVLAAWLAPDHWRPVGVQSLAALTISHFIAVIIKRKMRRIRPFHIMKHARVGRFPLKDYSFPSGHTTAAFALVIPFLFPAAPGIAMFLLALAGLVGFSRVYWGYHYPTDCIAGGVIGAGTALLVVAMTNYFSA</sequence>
<keyword evidence="6 7" id="KW-0472">Membrane</keyword>
<feature type="transmembrane region" description="Helical" evidence="7">
    <location>
        <begin position="155"/>
        <end position="175"/>
    </location>
</feature>
<name>A0A4R5KBQ4_9BACL</name>
<gene>
    <name evidence="9" type="ORF">E1757_29390</name>
</gene>
<comment type="caution">
    <text evidence="9">The sequence shown here is derived from an EMBL/GenBank/DDBJ whole genome shotgun (WGS) entry which is preliminary data.</text>
</comment>
<dbReference type="SMART" id="SM00014">
    <property type="entry name" value="acidPPc"/>
    <property type="match status" value="1"/>
</dbReference>
<dbReference type="Pfam" id="PF01569">
    <property type="entry name" value="PAP2"/>
    <property type="match status" value="1"/>
</dbReference>
<evidence type="ECO:0000256" key="4">
    <source>
        <dbReference type="ARBA" id="ARBA00022801"/>
    </source>
</evidence>
<evidence type="ECO:0000256" key="3">
    <source>
        <dbReference type="ARBA" id="ARBA00022692"/>
    </source>
</evidence>
<evidence type="ECO:0000256" key="5">
    <source>
        <dbReference type="ARBA" id="ARBA00022989"/>
    </source>
</evidence>
<evidence type="ECO:0000256" key="7">
    <source>
        <dbReference type="SAM" id="Phobius"/>
    </source>
</evidence>
<protein>
    <submittedName>
        <fullName evidence="9">Phosphatase PAP2 family protein</fullName>
    </submittedName>
</protein>
<dbReference type="Proteomes" id="UP000295636">
    <property type="component" value="Unassembled WGS sequence"/>
</dbReference>
<evidence type="ECO:0000256" key="1">
    <source>
        <dbReference type="ARBA" id="ARBA00004651"/>
    </source>
</evidence>
<keyword evidence="10" id="KW-1185">Reference proteome</keyword>
<evidence type="ECO:0000313" key="10">
    <source>
        <dbReference type="Proteomes" id="UP000295636"/>
    </source>
</evidence>
<accession>A0A4R5KBQ4</accession>
<keyword evidence="5 7" id="KW-1133">Transmembrane helix</keyword>
<evidence type="ECO:0000256" key="2">
    <source>
        <dbReference type="ARBA" id="ARBA00022475"/>
    </source>
</evidence>
<feature type="transmembrane region" description="Helical" evidence="7">
    <location>
        <begin position="28"/>
        <end position="53"/>
    </location>
</feature>
<dbReference type="SUPFAM" id="SSF48317">
    <property type="entry name" value="Acid phosphatase/Vanadium-dependent haloperoxidase"/>
    <property type="match status" value="1"/>
</dbReference>
<evidence type="ECO:0000259" key="8">
    <source>
        <dbReference type="SMART" id="SM00014"/>
    </source>
</evidence>
<feature type="transmembrane region" description="Helical" evidence="7">
    <location>
        <begin position="128"/>
        <end position="148"/>
    </location>
</feature>
<feature type="domain" description="Phosphatidic acid phosphatase type 2/haloperoxidase" evidence="8">
    <location>
        <begin position="61"/>
        <end position="169"/>
    </location>
</feature>
<keyword evidence="3 7" id="KW-0812">Transmembrane</keyword>
<organism evidence="9 10">
    <name type="scientific">Paenibacillus piri</name>
    <dbReference type="NCBI Taxonomy" id="2547395"/>
    <lineage>
        <taxon>Bacteria</taxon>
        <taxon>Bacillati</taxon>
        <taxon>Bacillota</taxon>
        <taxon>Bacilli</taxon>
        <taxon>Bacillales</taxon>
        <taxon>Paenibacillaceae</taxon>
        <taxon>Paenibacillus</taxon>
    </lineage>
</organism>
<dbReference type="Gene3D" id="1.20.144.10">
    <property type="entry name" value="Phosphatidic acid phosphatase type 2/haloperoxidase"/>
    <property type="match status" value="1"/>
</dbReference>
<dbReference type="InterPro" id="IPR000326">
    <property type="entry name" value="PAP2/HPO"/>
</dbReference>
<reference evidence="9 10" key="1">
    <citation type="submission" date="2019-03" db="EMBL/GenBank/DDBJ databases">
        <title>This is whole genome sequence of Paenibacillus sp MS74 strain.</title>
        <authorList>
            <person name="Trinh H.N."/>
        </authorList>
    </citation>
    <scope>NUCLEOTIDE SEQUENCE [LARGE SCALE GENOMIC DNA]</scope>
    <source>
        <strain evidence="9 10">MS74</strain>
    </source>
</reference>
<dbReference type="GO" id="GO:0005886">
    <property type="term" value="C:plasma membrane"/>
    <property type="evidence" value="ECO:0007669"/>
    <property type="project" value="UniProtKB-SubCell"/>
</dbReference>
<evidence type="ECO:0000256" key="6">
    <source>
        <dbReference type="ARBA" id="ARBA00023136"/>
    </source>
</evidence>
<dbReference type="EMBL" id="SMRT01000020">
    <property type="protein sequence ID" value="TDF92506.1"/>
    <property type="molecule type" value="Genomic_DNA"/>
</dbReference>
<evidence type="ECO:0000313" key="9">
    <source>
        <dbReference type="EMBL" id="TDF92506.1"/>
    </source>
</evidence>
<dbReference type="GO" id="GO:0016787">
    <property type="term" value="F:hydrolase activity"/>
    <property type="evidence" value="ECO:0007669"/>
    <property type="project" value="UniProtKB-KW"/>
</dbReference>
<comment type="subcellular location">
    <subcellularLocation>
        <location evidence="1">Cell membrane</location>
        <topology evidence="1">Multi-pass membrane protein</topology>
    </subcellularLocation>
</comment>
<dbReference type="OrthoDB" id="9789113at2"/>
<dbReference type="PANTHER" id="PTHR14969">
    <property type="entry name" value="SPHINGOSINE-1-PHOSPHATE PHOSPHOHYDROLASE"/>
    <property type="match status" value="1"/>
</dbReference>
<keyword evidence="2" id="KW-1003">Cell membrane</keyword>
<dbReference type="AlphaFoldDB" id="A0A4R5KBQ4"/>